<evidence type="ECO:0000313" key="4">
    <source>
        <dbReference type="EMBL" id="GJS79370.1"/>
    </source>
</evidence>
<dbReference type="PANTHER" id="PTHR47592">
    <property type="entry name" value="PBF68 PROTEIN"/>
    <property type="match status" value="1"/>
</dbReference>
<reference evidence="4" key="2">
    <citation type="submission" date="2022-01" db="EMBL/GenBank/DDBJ databases">
        <authorList>
            <person name="Yamashiro T."/>
            <person name="Shiraishi A."/>
            <person name="Satake H."/>
            <person name="Nakayama K."/>
        </authorList>
    </citation>
    <scope>NUCLEOTIDE SEQUENCE</scope>
</reference>
<dbReference type="Pfam" id="PF25597">
    <property type="entry name" value="SH3_retrovirus"/>
    <property type="match status" value="1"/>
</dbReference>
<dbReference type="InterPro" id="IPR057670">
    <property type="entry name" value="SH3_retrovirus"/>
</dbReference>
<feature type="domain" description="Reverse transcriptase Ty1/copia-type" evidence="1">
    <location>
        <begin position="536"/>
        <end position="593"/>
    </location>
</feature>
<comment type="caution">
    <text evidence="4">The sequence shown here is derived from an EMBL/GenBank/DDBJ whole genome shotgun (WGS) entry which is preliminary data.</text>
</comment>
<evidence type="ECO:0000259" key="3">
    <source>
        <dbReference type="Pfam" id="PF25597"/>
    </source>
</evidence>
<dbReference type="Pfam" id="PF22936">
    <property type="entry name" value="Pol_BBD"/>
    <property type="match status" value="1"/>
</dbReference>
<sequence length="677" mass="77227">MAAAAMQHMASNFAKLDKFKGVDFRRWQKKMHFLLSSMSMVYVLTTLIPEDGDDNPTVEQVRKRAKWDNDDYNVESSKKLWDSLQAKYMAEDVSSKKFLVSNFTNYKMIDSRPVLEQYNEFLGILGRSTQHKIYMDEAIQVSCIIDKLHPFWKDFKHTLKHKKKELTLIELGSHLRIEESLRVQDSDKPKSNNVVGPLVFNMVEHNNSSRNVAKLVTLNVIAKVLMLAAKPMVQAQRVQQMDDDVAWWVDSVATIHVCKDRCWFKTYESLNDESILHMGNELTTLVHGRGCIDLRAAIRLSNLKLKTLGKRGFECIFVGYAEHSNAFRFYVIKPNESVAINSIIESRDAIFDENRFYSVPKPSLRIPNGTEDIDGSVVLEEVTKEVVQGYACLREASRPSLHAPLSFDHHPSFIANHWMPLLRPWIQIEAHGLPTTRVNPLSPCSQSQAFDDASCADVELSTWTPKIFRPEFQLYLIEGTRDEVSDQHSYCFNVEDDPKAFDEAMKSHDVAFWKEAINDEMDSIMGNNTWVLTDLPPVARVSTIRLLIAMASIHNLVIHQMDVKTAFLNGDLDEKVYMNQPQGFIMPGNEHKVDLTKEFLSSRFSMKDMGEAIFNYFDSSPAPMDTSMKLMLNNGQAVSQLEYSMVGGCLMYVMTCTRSDIAFVVDKLSRYTSNPGT</sequence>
<dbReference type="PANTHER" id="PTHR47592:SF29">
    <property type="entry name" value="ZINC FINGER, CCHC-TYPE"/>
    <property type="match status" value="1"/>
</dbReference>
<dbReference type="Pfam" id="PF07727">
    <property type="entry name" value="RVT_2"/>
    <property type="match status" value="1"/>
</dbReference>
<protein>
    <submittedName>
        <fullName evidence="4">Zinc finger, CCHC-type containing protein</fullName>
    </submittedName>
</protein>
<evidence type="ECO:0000313" key="5">
    <source>
        <dbReference type="Proteomes" id="UP001151760"/>
    </source>
</evidence>
<reference evidence="4" key="1">
    <citation type="journal article" date="2022" name="Int. J. Mol. Sci.">
        <title>Draft Genome of Tanacetum Coccineum: Genomic Comparison of Closely Related Tanacetum-Family Plants.</title>
        <authorList>
            <person name="Yamashiro T."/>
            <person name="Shiraishi A."/>
            <person name="Nakayama K."/>
            <person name="Satake H."/>
        </authorList>
    </citation>
    <scope>NUCLEOTIDE SEQUENCE</scope>
</reference>
<dbReference type="InterPro" id="IPR013103">
    <property type="entry name" value="RVT_2"/>
</dbReference>
<evidence type="ECO:0000259" key="2">
    <source>
        <dbReference type="Pfam" id="PF22936"/>
    </source>
</evidence>
<organism evidence="4 5">
    <name type="scientific">Tanacetum coccineum</name>
    <dbReference type="NCBI Taxonomy" id="301880"/>
    <lineage>
        <taxon>Eukaryota</taxon>
        <taxon>Viridiplantae</taxon>
        <taxon>Streptophyta</taxon>
        <taxon>Embryophyta</taxon>
        <taxon>Tracheophyta</taxon>
        <taxon>Spermatophyta</taxon>
        <taxon>Magnoliopsida</taxon>
        <taxon>eudicotyledons</taxon>
        <taxon>Gunneridae</taxon>
        <taxon>Pentapetalae</taxon>
        <taxon>asterids</taxon>
        <taxon>campanulids</taxon>
        <taxon>Asterales</taxon>
        <taxon>Asteraceae</taxon>
        <taxon>Asteroideae</taxon>
        <taxon>Anthemideae</taxon>
        <taxon>Anthemidinae</taxon>
        <taxon>Tanacetum</taxon>
    </lineage>
</organism>
<name>A0ABQ4YPA9_9ASTR</name>
<accession>A0ABQ4YPA9</accession>
<feature type="domain" description="Retroviral polymerase SH3-like" evidence="3">
    <location>
        <begin position="302"/>
        <end position="358"/>
    </location>
</feature>
<dbReference type="InterPro" id="IPR054722">
    <property type="entry name" value="PolX-like_BBD"/>
</dbReference>
<dbReference type="Pfam" id="PF14223">
    <property type="entry name" value="Retrotran_gag_2"/>
    <property type="match status" value="1"/>
</dbReference>
<gene>
    <name evidence="4" type="ORF">Tco_0729251</name>
</gene>
<evidence type="ECO:0000259" key="1">
    <source>
        <dbReference type="Pfam" id="PF07727"/>
    </source>
</evidence>
<keyword evidence="5" id="KW-1185">Reference proteome</keyword>
<dbReference type="Proteomes" id="UP001151760">
    <property type="component" value="Unassembled WGS sequence"/>
</dbReference>
<proteinExistence type="predicted"/>
<feature type="domain" description="Retrovirus-related Pol polyprotein from transposon TNT 1-94-like beta-barrel" evidence="2">
    <location>
        <begin position="247"/>
        <end position="297"/>
    </location>
</feature>
<dbReference type="EMBL" id="BQNB010010592">
    <property type="protein sequence ID" value="GJS79370.1"/>
    <property type="molecule type" value="Genomic_DNA"/>
</dbReference>